<dbReference type="PANTHER" id="PTHR10978">
    <property type="entry name" value="SUCCINATE DEHYDROGENASE CYTOCHROME B560 SUBUNIT"/>
    <property type="match status" value="1"/>
</dbReference>
<evidence type="ECO:0000256" key="9">
    <source>
        <dbReference type="ARBA" id="ARBA00023004"/>
    </source>
</evidence>
<dbReference type="PIRSF" id="PIRSF000178">
    <property type="entry name" value="SDH_cyt_b560"/>
    <property type="match status" value="1"/>
</dbReference>
<evidence type="ECO:0000256" key="4">
    <source>
        <dbReference type="ARBA" id="ARBA00020076"/>
    </source>
</evidence>
<name>A0A6S6SJA4_9GAMM</name>
<keyword evidence="8 13" id="KW-1133">Transmembrane helix</keyword>
<keyword evidence="7 12" id="KW-0479">Metal-binding</keyword>
<dbReference type="PROSITE" id="PS01000">
    <property type="entry name" value="SDH_CYT_1"/>
    <property type="match status" value="1"/>
</dbReference>
<evidence type="ECO:0000256" key="8">
    <source>
        <dbReference type="ARBA" id="ARBA00022989"/>
    </source>
</evidence>
<comment type="cofactor">
    <cofactor evidence="12">
        <name>heme</name>
        <dbReference type="ChEBI" id="CHEBI:30413"/>
    </cofactor>
    <text evidence="12">The heme is bound between the two transmembrane subunits.</text>
</comment>
<feature type="transmembrane region" description="Helical" evidence="13">
    <location>
        <begin position="33"/>
        <end position="53"/>
    </location>
</feature>
<dbReference type="Pfam" id="PF01127">
    <property type="entry name" value="Sdh_cyt"/>
    <property type="match status" value="1"/>
</dbReference>
<keyword evidence="5 12" id="KW-0349">Heme</keyword>
<dbReference type="InterPro" id="IPR018495">
    <property type="entry name" value="Succ_DH_cyt_bsu_CS"/>
</dbReference>
<evidence type="ECO:0000256" key="7">
    <source>
        <dbReference type="ARBA" id="ARBA00022723"/>
    </source>
</evidence>
<dbReference type="CDD" id="cd03499">
    <property type="entry name" value="SQR_TypeC_SdhC"/>
    <property type="match status" value="1"/>
</dbReference>
<dbReference type="NCBIfam" id="TIGR02970">
    <property type="entry name" value="succ_dehyd_cytB"/>
    <property type="match status" value="1"/>
</dbReference>
<protein>
    <recommendedName>
        <fullName evidence="4">Succinate dehydrogenase cytochrome b556 subunit</fullName>
    </recommendedName>
</protein>
<dbReference type="PROSITE" id="PS01001">
    <property type="entry name" value="SDH_CYT_2"/>
    <property type="match status" value="1"/>
</dbReference>
<sequence length="125" mass="13556">MSWDDKRPMSPHLQVYKLPLTAKLSIMHRGTGAALFAGLILMVLVLASAAGGADSWASMQGFLSSWFGKLVLFGFTFALYYHLCNGIRHLAWDIGKGFELKEAAQSGKIVIGASVALTILTWLLA</sequence>
<evidence type="ECO:0000256" key="5">
    <source>
        <dbReference type="ARBA" id="ARBA00022617"/>
    </source>
</evidence>
<feature type="binding site" description="axial binding residue" evidence="12">
    <location>
        <position position="82"/>
    </location>
    <ligand>
        <name>heme</name>
        <dbReference type="ChEBI" id="CHEBI:30413"/>
        <note>ligand shared with second transmembrane subunit</note>
    </ligand>
    <ligandPart>
        <name>Fe</name>
        <dbReference type="ChEBI" id="CHEBI:18248"/>
    </ligandPart>
</feature>
<evidence type="ECO:0000256" key="6">
    <source>
        <dbReference type="ARBA" id="ARBA00022692"/>
    </source>
</evidence>
<comment type="subunit">
    <text evidence="11">Part of an enzyme complex containing four subunits: a flavoprotein, an iron-sulfur protein, plus two membrane-anchoring proteins, SdhC and SdhD. The complex can form homotrimers.</text>
</comment>
<evidence type="ECO:0000256" key="10">
    <source>
        <dbReference type="ARBA" id="ARBA00023136"/>
    </source>
</evidence>
<dbReference type="GO" id="GO:0016020">
    <property type="term" value="C:membrane"/>
    <property type="evidence" value="ECO:0007669"/>
    <property type="project" value="UniProtKB-SubCell"/>
</dbReference>
<evidence type="ECO:0000256" key="2">
    <source>
        <dbReference type="ARBA" id="ARBA00004141"/>
    </source>
</evidence>
<dbReference type="EMBL" id="CACVAY010000042">
    <property type="protein sequence ID" value="CAA6810198.1"/>
    <property type="molecule type" value="Genomic_DNA"/>
</dbReference>
<proteinExistence type="inferred from homology"/>
<dbReference type="GO" id="GO:0046872">
    <property type="term" value="F:metal ion binding"/>
    <property type="evidence" value="ECO:0007669"/>
    <property type="project" value="UniProtKB-KW"/>
</dbReference>
<comment type="similarity">
    <text evidence="3">Belongs to the cytochrome b560 family.</text>
</comment>
<dbReference type="Gene3D" id="1.20.1300.10">
    <property type="entry name" value="Fumarate reductase/succinate dehydrogenase, transmembrane subunit"/>
    <property type="match status" value="1"/>
</dbReference>
<evidence type="ECO:0000313" key="14">
    <source>
        <dbReference type="EMBL" id="CAA6810198.1"/>
    </source>
</evidence>
<dbReference type="AlphaFoldDB" id="A0A6S6SJA4"/>
<evidence type="ECO:0000256" key="3">
    <source>
        <dbReference type="ARBA" id="ARBA00007244"/>
    </source>
</evidence>
<accession>A0A6S6SJA4</accession>
<evidence type="ECO:0000256" key="11">
    <source>
        <dbReference type="ARBA" id="ARBA00025912"/>
    </source>
</evidence>
<evidence type="ECO:0000256" key="13">
    <source>
        <dbReference type="SAM" id="Phobius"/>
    </source>
</evidence>
<feature type="transmembrane region" description="Helical" evidence="13">
    <location>
        <begin position="65"/>
        <end position="84"/>
    </location>
</feature>
<evidence type="ECO:0000256" key="1">
    <source>
        <dbReference type="ARBA" id="ARBA00004050"/>
    </source>
</evidence>
<dbReference type="GO" id="GO:0009055">
    <property type="term" value="F:electron transfer activity"/>
    <property type="evidence" value="ECO:0007669"/>
    <property type="project" value="InterPro"/>
</dbReference>
<dbReference type="PANTHER" id="PTHR10978:SF5">
    <property type="entry name" value="SUCCINATE DEHYDROGENASE CYTOCHROME B560 SUBUNIT, MITOCHONDRIAL"/>
    <property type="match status" value="1"/>
</dbReference>
<reference evidence="14" key="1">
    <citation type="submission" date="2020-01" db="EMBL/GenBank/DDBJ databases">
        <authorList>
            <person name="Meier V. D."/>
            <person name="Meier V D."/>
        </authorList>
    </citation>
    <scope>NUCLEOTIDE SEQUENCE</scope>
    <source>
        <strain evidence="14">HLG_WM_MAG_07</strain>
    </source>
</reference>
<dbReference type="GO" id="GO:0006099">
    <property type="term" value="P:tricarboxylic acid cycle"/>
    <property type="evidence" value="ECO:0007669"/>
    <property type="project" value="InterPro"/>
</dbReference>
<keyword evidence="6 13" id="KW-0812">Transmembrane</keyword>
<evidence type="ECO:0000256" key="12">
    <source>
        <dbReference type="PIRSR" id="PIRSR000178-1"/>
    </source>
</evidence>
<dbReference type="InterPro" id="IPR014314">
    <property type="entry name" value="Succ_DH_cytb556"/>
</dbReference>
<keyword evidence="9 12" id="KW-0408">Iron</keyword>
<gene>
    <name evidence="14" type="ORF">HELGO_WM13492</name>
</gene>
<keyword evidence="10 13" id="KW-0472">Membrane</keyword>
<dbReference type="InterPro" id="IPR034804">
    <property type="entry name" value="SQR/QFR_C/D"/>
</dbReference>
<comment type="function">
    <text evidence="1">Membrane-anchoring subunit of succinate dehydrogenase (SDH).</text>
</comment>
<organism evidence="14">
    <name type="scientific">uncultured Thiotrichaceae bacterium</name>
    <dbReference type="NCBI Taxonomy" id="298394"/>
    <lineage>
        <taxon>Bacteria</taxon>
        <taxon>Pseudomonadati</taxon>
        <taxon>Pseudomonadota</taxon>
        <taxon>Gammaproteobacteria</taxon>
        <taxon>Thiotrichales</taxon>
        <taxon>Thiotrichaceae</taxon>
        <taxon>environmental samples</taxon>
    </lineage>
</organism>
<dbReference type="InterPro" id="IPR000701">
    <property type="entry name" value="SuccDH_FuR_B_TM-su"/>
</dbReference>
<comment type="subcellular location">
    <subcellularLocation>
        <location evidence="2">Membrane</location>
        <topology evidence="2">Multi-pass membrane protein</topology>
    </subcellularLocation>
</comment>
<dbReference type="SUPFAM" id="SSF81343">
    <property type="entry name" value="Fumarate reductase respiratory complex transmembrane subunits"/>
    <property type="match status" value="1"/>
</dbReference>